<proteinExistence type="predicted"/>
<protein>
    <submittedName>
        <fullName evidence="1">Minor capsid protein from bacteriophage</fullName>
    </submittedName>
</protein>
<sequence length="129" mass="14881">MTPAIEFLELLTRTAEENCNLDSQISLDELSAGNSLYAELGEGFTETTYYNKSTVKTIPVLFLCRNVSQTRCIEQLSDICNYFQRLQDYPQGHTFSWLNTEIAKEPSKIGRDEDGTWHYSCILNNKIYY</sequence>
<evidence type="ECO:0000313" key="1">
    <source>
        <dbReference type="EMBL" id="DAD86075.1"/>
    </source>
</evidence>
<dbReference type="EMBL" id="BK014994">
    <property type="protein sequence ID" value="DAD86075.1"/>
    <property type="molecule type" value="Genomic_DNA"/>
</dbReference>
<reference evidence="1" key="1">
    <citation type="journal article" date="2021" name="Proc. Natl. Acad. Sci. U.S.A.">
        <title>A Catalog of Tens of Thousands of Viruses from Human Metagenomes Reveals Hidden Associations with Chronic Diseases.</title>
        <authorList>
            <person name="Tisza M.J."/>
            <person name="Buck C.B."/>
        </authorList>
    </citation>
    <scope>NUCLEOTIDE SEQUENCE</scope>
    <source>
        <strain evidence="1">CtGyV19</strain>
    </source>
</reference>
<organism evidence="1">
    <name type="scientific">Siphoviridae sp. ctGyV19</name>
    <dbReference type="NCBI Taxonomy" id="2826225"/>
    <lineage>
        <taxon>Viruses</taxon>
        <taxon>Duplodnaviria</taxon>
        <taxon>Heunggongvirae</taxon>
        <taxon>Uroviricota</taxon>
        <taxon>Caudoviricetes</taxon>
    </lineage>
</organism>
<accession>A0A8S5MVZ7</accession>
<name>A0A8S5MVZ7_9CAUD</name>